<proteinExistence type="predicted"/>
<feature type="compositionally biased region" description="Basic and acidic residues" evidence="1">
    <location>
        <begin position="533"/>
        <end position="548"/>
    </location>
</feature>
<reference evidence="3" key="2">
    <citation type="submission" date="2020-05" db="UniProtKB">
        <authorList>
            <consortium name="EnsemblMetazoa"/>
        </authorList>
    </citation>
    <scope>IDENTIFICATION</scope>
    <source>
        <strain evidence="3">WRAIR2</strain>
    </source>
</reference>
<dbReference type="EnsemblMetazoa" id="ADIR003218-RA">
    <property type="protein sequence ID" value="ADIR003218-PA"/>
    <property type="gene ID" value="ADIR003218"/>
</dbReference>
<reference evidence="4" key="1">
    <citation type="submission" date="2013-03" db="EMBL/GenBank/DDBJ databases">
        <title>The Genome Sequence of Anopheles dirus WRAIR2.</title>
        <authorList>
            <consortium name="The Broad Institute Genomics Platform"/>
            <person name="Neafsey D.E."/>
            <person name="Walton C."/>
            <person name="Walker B."/>
            <person name="Young S.K."/>
            <person name="Zeng Q."/>
            <person name="Gargeya S."/>
            <person name="Fitzgerald M."/>
            <person name="Haas B."/>
            <person name="Abouelleil A."/>
            <person name="Allen A.W."/>
            <person name="Alvarado L."/>
            <person name="Arachchi H.M."/>
            <person name="Berlin A.M."/>
            <person name="Chapman S.B."/>
            <person name="Gainer-Dewar J."/>
            <person name="Goldberg J."/>
            <person name="Griggs A."/>
            <person name="Gujja S."/>
            <person name="Hansen M."/>
            <person name="Howarth C."/>
            <person name="Imamovic A."/>
            <person name="Ireland A."/>
            <person name="Larimer J."/>
            <person name="McCowan C."/>
            <person name="Murphy C."/>
            <person name="Pearson M."/>
            <person name="Poon T.W."/>
            <person name="Priest M."/>
            <person name="Roberts A."/>
            <person name="Saif S."/>
            <person name="Shea T."/>
            <person name="Sisk P."/>
            <person name="Sykes S."/>
            <person name="Wortman J."/>
            <person name="Nusbaum C."/>
            <person name="Birren B."/>
        </authorList>
    </citation>
    <scope>NUCLEOTIDE SEQUENCE [LARGE SCALE GENOMIC DNA]</scope>
    <source>
        <strain evidence="4">WRAIR2</strain>
    </source>
</reference>
<keyword evidence="2" id="KW-0812">Transmembrane</keyword>
<dbReference type="Pfam" id="PF07841">
    <property type="entry name" value="DM4_12"/>
    <property type="match status" value="4"/>
</dbReference>
<sequence length="972" mass="108531">MANRGVVHCGGTPRTGRSGVSTRKFDGSIAIPLLVPGRNIYLSHNFEANYGVPTNETQYFLWYQRFKDSKFNITKAIETNRRRRREEHRLGFSRTYFYGQLEERLDLYGLNATGCMQRIICEVSEVPVGVHNGVFGDVLSVIFSPSASLKEDLPNGYYEAESRGHTDGCQQYRTFLHCDNAENHPGSDVARSRQKRIVFPLNAAMGIIFALAIPLGIPSRNIFMSYNFEGNYNSPADANIFSEGFANYIKGIVEPLTAPSVPVETYGIRKRSVGEKMPKVRPTAQITRTHIYTMLQKHLQSQHLHGKKCLQRMICEASLHPFSESNGVIGDLMQILLSPVSSKDESLPKEYRIAEQAGRDGSCELYRPECPKDPLQFIICGQISNMDKLSVCFLVLVSPLVLPFAGTQNATDPADEGRFLIRGKPILIYPPTAPTRHQLIVGIGVPVQEIPHSVVFGWVLKAQYYLPTVTQNYDPINLENWNESRRAFPDRSRRSVERYEVDNVRIRVEPLPVQADTGNSYDEWFEQDTPGEASEKPGPEPESEKPEENNTSGGRPDGYNVPDGRWMLYKAIEGLSTGYGYGGRACMLRSICEAAEAQFTHTGGVYAELLHIMFSPSTTTEAVSEHRDNEYYRAEQLGRSGAPCATIFRECSTSILDMFSGVHDIHQATSSSMFLRIVLGCVVLLPLVSADFIPWLIVPETAPTRHQLISGIGIPVGTPESITSGWVMKAQYFLPTKVDDLKPELWENWNDSRRALSRRDVSGAQVPVPIAHLPAGGASYERYEVGNVPIQEESLGSVEADTSDEQFDDGDDSYWTDEEDTQILQKADRGGLWPAPKEIDPSLLAGYSAEQSRWTTYKAMEKLSENYGLPGRACVLRSVCESAAAPFTHTGGIFAELLHIVFSPSTTAEPLSEHRDNEYFRAEQLGRTGAPCERIFPECVHSLLDVFTGVHDPETGTMHLLHDEVRAYLMRK</sequence>
<dbReference type="SMART" id="SM00718">
    <property type="entry name" value="DM4_12"/>
    <property type="match status" value="4"/>
</dbReference>
<evidence type="ECO:0000256" key="1">
    <source>
        <dbReference type="SAM" id="MobiDB-lite"/>
    </source>
</evidence>
<evidence type="ECO:0000313" key="3">
    <source>
        <dbReference type="EnsemblMetazoa" id="ADIR003218-PA"/>
    </source>
</evidence>
<dbReference type="PANTHER" id="PTHR21398">
    <property type="entry name" value="AGAP007094-PA"/>
    <property type="match status" value="1"/>
</dbReference>
<evidence type="ECO:0000256" key="2">
    <source>
        <dbReference type="SAM" id="Phobius"/>
    </source>
</evidence>
<dbReference type="PANTHER" id="PTHR21398:SF21">
    <property type="entry name" value="AGAP004005-PA"/>
    <property type="match status" value="1"/>
</dbReference>
<keyword evidence="4" id="KW-1185">Reference proteome</keyword>
<name>A0A182N6E6_9DIPT</name>
<dbReference type="InterPro" id="IPR006631">
    <property type="entry name" value="DM4_12"/>
</dbReference>
<accession>A0A182N6E6</accession>
<evidence type="ECO:0000313" key="4">
    <source>
        <dbReference type="Proteomes" id="UP000075884"/>
    </source>
</evidence>
<protein>
    <submittedName>
        <fullName evidence="3">Uncharacterized protein</fullName>
    </submittedName>
</protein>
<dbReference type="Proteomes" id="UP000075884">
    <property type="component" value="Unassembled WGS sequence"/>
</dbReference>
<feature type="region of interest" description="Disordered" evidence="1">
    <location>
        <begin position="515"/>
        <end position="559"/>
    </location>
</feature>
<keyword evidence="2" id="KW-0472">Membrane</keyword>
<dbReference type="AlphaFoldDB" id="A0A182N6E6"/>
<organism evidence="3 4">
    <name type="scientific">Anopheles dirus</name>
    <dbReference type="NCBI Taxonomy" id="7168"/>
    <lineage>
        <taxon>Eukaryota</taxon>
        <taxon>Metazoa</taxon>
        <taxon>Ecdysozoa</taxon>
        <taxon>Arthropoda</taxon>
        <taxon>Hexapoda</taxon>
        <taxon>Insecta</taxon>
        <taxon>Pterygota</taxon>
        <taxon>Neoptera</taxon>
        <taxon>Endopterygota</taxon>
        <taxon>Diptera</taxon>
        <taxon>Nematocera</taxon>
        <taxon>Culicoidea</taxon>
        <taxon>Culicidae</taxon>
        <taxon>Anophelinae</taxon>
        <taxon>Anopheles</taxon>
    </lineage>
</organism>
<dbReference type="VEuPathDB" id="VectorBase:ADIR003218"/>
<feature type="transmembrane region" description="Helical" evidence="2">
    <location>
        <begin position="197"/>
        <end position="217"/>
    </location>
</feature>
<keyword evidence="2" id="KW-1133">Transmembrane helix</keyword>